<sequence>MSLKKAMLYYLTCLDAVAVDKLSVLLDIKLKQAEKIINFVRDKSPAYGQATCEVFCKDLEAIARAQGYPYSLDSPGKWELNVVEVRDILGLCEIRTIDDLQKLVGGKKTLAEKLMHGKEKHIKVYANTLKQICDLTGSLPEEIAEKEGGI</sequence>
<reference evidence="1" key="1">
    <citation type="journal article" date="2021" name="Proc. Natl. Acad. Sci. U.S.A.">
        <title>A Catalog of Tens of Thousands of Viruses from Human Metagenomes Reveals Hidden Associations with Chronic Diseases.</title>
        <authorList>
            <person name="Tisza M.J."/>
            <person name="Buck C.B."/>
        </authorList>
    </citation>
    <scope>NUCLEOTIDE SEQUENCE</scope>
    <source>
        <strain evidence="1">CtiMP24</strain>
    </source>
</reference>
<name>A0A8S5P085_9CAUD</name>
<dbReference type="EMBL" id="BK015297">
    <property type="protein sequence ID" value="DAE00048.1"/>
    <property type="molecule type" value="Genomic_DNA"/>
</dbReference>
<evidence type="ECO:0000313" key="1">
    <source>
        <dbReference type="EMBL" id="DAE00048.1"/>
    </source>
</evidence>
<accession>A0A8S5P085</accession>
<organism evidence="1">
    <name type="scientific">Siphoviridae sp. ctiMP24</name>
    <dbReference type="NCBI Taxonomy" id="2825621"/>
    <lineage>
        <taxon>Viruses</taxon>
        <taxon>Duplodnaviria</taxon>
        <taxon>Heunggongvirae</taxon>
        <taxon>Uroviricota</taxon>
        <taxon>Caudoviricetes</taxon>
    </lineage>
</organism>
<protein>
    <submittedName>
        <fullName evidence="1">Uncharacterized protein</fullName>
    </submittedName>
</protein>
<proteinExistence type="predicted"/>